<evidence type="ECO:0000256" key="2">
    <source>
        <dbReference type="SAM" id="Phobius"/>
    </source>
</evidence>
<keyword evidence="2" id="KW-0812">Transmembrane</keyword>
<feature type="region of interest" description="Disordered" evidence="1">
    <location>
        <begin position="367"/>
        <end position="397"/>
    </location>
</feature>
<dbReference type="OrthoDB" id="170334at2157"/>
<dbReference type="AlphaFoldDB" id="A0A3N6N121"/>
<name>A0A3N6N121_NATCH</name>
<dbReference type="Gene3D" id="2.60.40.10">
    <property type="entry name" value="Immunoglobulins"/>
    <property type="match status" value="1"/>
</dbReference>
<keyword evidence="4" id="KW-1185">Reference proteome</keyword>
<feature type="compositionally biased region" description="Acidic residues" evidence="1">
    <location>
        <begin position="380"/>
        <end position="393"/>
    </location>
</feature>
<evidence type="ECO:0000256" key="1">
    <source>
        <dbReference type="SAM" id="MobiDB-lite"/>
    </source>
</evidence>
<feature type="transmembrane region" description="Helical" evidence="2">
    <location>
        <begin position="404"/>
        <end position="424"/>
    </location>
</feature>
<sequence length="430" mass="46328">MTLQRVSSDRRTRRLLLGLLVLTVGSAVLAVPVAADDVQDEYADRLEFVELPYETEPPETAEMDVKDTGREPFEFEIESSGDHFHLDAEIVPAEDETTIELDTANVGDGDPNAYLSATDAEVRNVTVHDHEIPDDELPGGAYSIRVTNEESINAGTLVVEPIVRSDTPWRMNRSDIERNGTVMVTGTTGIEPGETITVELETENGDDAYRLTNETTVDDNGEFDAALDLSAAPTDARLTVTFEHDDVVRQSHPLRVHEDLAGENLESESNGIVIVTEGEQLELEAAPDRQFTGEAELEEDETVDVRVRSTEGQSFLATDEAAVDEYGTFDVSLDLEVIEPGTEFVVEAEASDDPNVNATVPGVVVEPTEATEHATSDGGTETELDDGDREDDATIPVSSTARGIGALAVGTVVSIVGIGTLLGFGRLRSA</sequence>
<evidence type="ECO:0000313" key="4">
    <source>
        <dbReference type="Proteomes" id="UP000281431"/>
    </source>
</evidence>
<comment type="caution">
    <text evidence="3">The sequence shown here is derived from an EMBL/GenBank/DDBJ whole genome shotgun (WGS) entry which is preliminary data.</text>
</comment>
<accession>A0A3N6N121</accession>
<proteinExistence type="predicted"/>
<dbReference type="EMBL" id="REFZ01000004">
    <property type="protein sequence ID" value="RQH01187.1"/>
    <property type="molecule type" value="Genomic_DNA"/>
</dbReference>
<gene>
    <name evidence="3" type="ORF">EA472_06915</name>
</gene>
<dbReference type="InterPro" id="IPR013783">
    <property type="entry name" value="Ig-like_fold"/>
</dbReference>
<dbReference type="Proteomes" id="UP000281431">
    <property type="component" value="Unassembled WGS sequence"/>
</dbReference>
<keyword evidence="2" id="KW-0472">Membrane</keyword>
<reference evidence="3 4" key="1">
    <citation type="submission" date="2018-10" db="EMBL/GenBank/DDBJ databases">
        <title>Natrarchaeobius chitinivorans gen. nov., sp. nov., and Natrarchaeobius haloalkaliphilus sp. nov., alkaliphilic, chitin-utilizing haloarchaea from hypersaline alkaline lakes.</title>
        <authorList>
            <person name="Sorokin D.Y."/>
            <person name="Elcheninov A.G."/>
            <person name="Kostrikina N.A."/>
            <person name="Bale N.J."/>
            <person name="Sinninghe Damste J.S."/>
            <person name="Khijniak T.V."/>
            <person name="Kublanov I.V."/>
            <person name="Toshchakov S.V."/>
        </authorList>
    </citation>
    <scope>NUCLEOTIDE SEQUENCE [LARGE SCALE GENOMIC DNA]</scope>
    <source>
        <strain evidence="3 4">AArcht7</strain>
    </source>
</reference>
<organism evidence="3 4">
    <name type="scientific">Natrarchaeobius chitinivorans</name>
    <dbReference type="NCBI Taxonomy" id="1679083"/>
    <lineage>
        <taxon>Archaea</taxon>
        <taxon>Methanobacteriati</taxon>
        <taxon>Methanobacteriota</taxon>
        <taxon>Stenosarchaea group</taxon>
        <taxon>Halobacteria</taxon>
        <taxon>Halobacteriales</taxon>
        <taxon>Natrialbaceae</taxon>
        <taxon>Natrarchaeobius</taxon>
    </lineage>
</organism>
<keyword evidence="2" id="KW-1133">Transmembrane helix</keyword>
<protein>
    <recommendedName>
        <fullName evidence="5">PGF-CTERM sorting domain-containing protein</fullName>
    </recommendedName>
</protein>
<dbReference type="NCBIfam" id="NF045517">
    <property type="entry name" value="halo_surf_dom"/>
    <property type="match status" value="2"/>
</dbReference>
<evidence type="ECO:0008006" key="5">
    <source>
        <dbReference type="Google" id="ProtNLM"/>
    </source>
</evidence>
<evidence type="ECO:0000313" key="3">
    <source>
        <dbReference type="EMBL" id="RQH01187.1"/>
    </source>
</evidence>